<feature type="compositionally biased region" description="Acidic residues" evidence="1">
    <location>
        <begin position="686"/>
        <end position="706"/>
    </location>
</feature>
<evidence type="ECO:0000256" key="1">
    <source>
        <dbReference type="SAM" id="MobiDB-lite"/>
    </source>
</evidence>
<evidence type="ECO:0000313" key="4">
    <source>
        <dbReference type="EMBL" id="VFQ89634.1"/>
    </source>
</evidence>
<feature type="compositionally biased region" description="Basic and acidic residues" evidence="1">
    <location>
        <begin position="163"/>
        <end position="174"/>
    </location>
</feature>
<accession>A0A484MNY6</accession>
<feature type="domain" description="HAT C-terminal dimerisation" evidence="2">
    <location>
        <begin position="558"/>
        <end position="641"/>
    </location>
</feature>
<feature type="domain" description="HAT C-terminal dimerisation" evidence="2">
    <location>
        <begin position="1059"/>
        <end position="1142"/>
    </location>
</feature>
<feature type="compositionally biased region" description="Acidic residues" evidence="1">
    <location>
        <begin position="655"/>
        <end position="674"/>
    </location>
</feature>
<dbReference type="InterPro" id="IPR012337">
    <property type="entry name" value="RNaseH-like_sf"/>
</dbReference>
<dbReference type="AlphaFoldDB" id="A0A484MNY6"/>
<evidence type="ECO:0000313" key="5">
    <source>
        <dbReference type="Proteomes" id="UP000595140"/>
    </source>
</evidence>
<dbReference type="EMBL" id="OOIL02003813">
    <property type="protein sequence ID" value="VFQ89634.1"/>
    <property type="molecule type" value="Genomic_DNA"/>
</dbReference>
<dbReference type="SUPFAM" id="SSF53098">
    <property type="entry name" value="Ribonuclease H-like"/>
    <property type="match status" value="3"/>
</dbReference>
<feature type="domain" description="hAT-like transposase RNase-H fold" evidence="3">
    <location>
        <begin position="453"/>
        <end position="549"/>
    </location>
</feature>
<dbReference type="InterPro" id="IPR025525">
    <property type="entry name" value="hAT-like_transposase_RNase-H"/>
</dbReference>
<keyword evidence="5" id="KW-1185">Reference proteome</keyword>
<dbReference type="Pfam" id="PF05699">
    <property type="entry name" value="Dimer_Tnp_hAT"/>
    <property type="match status" value="3"/>
</dbReference>
<name>A0A484MNY6_9ASTE</name>
<evidence type="ECO:0000259" key="3">
    <source>
        <dbReference type="Pfam" id="PF14372"/>
    </source>
</evidence>
<proteinExistence type="predicted"/>
<feature type="compositionally biased region" description="Acidic residues" evidence="1">
    <location>
        <begin position="175"/>
        <end position="200"/>
    </location>
</feature>
<dbReference type="GO" id="GO:0046983">
    <property type="term" value="F:protein dimerization activity"/>
    <property type="evidence" value="ECO:0007669"/>
    <property type="project" value="InterPro"/>
</dbReference>
<feature type="domain" description="hAT-like transposase RNase-H fold" evidence="3">
    <location>
        <begin position="952"/>
        <end position="1048"/>
    </location>
</feature>
<dbReference type="Proteomes" id="UP000595140">
    <property type="component" value="Unassembled WGS sequence"/>
</dbReference>
<dbReference type="OrthoDB" id="1607513at2759"/>
<protein>
    <recommendedName>
        <fullName evidence="6">HAT C-terminal dimerisation domain-containing protein</fullName>
    </recommendedName>
</protein>
<evidence type="ECO:0000259" key="2">
    <source>
        <dbReference type="Pfam" id="PF05699"/>
    </source>
</evidence>
<dbReference type="PANTHER" id="PTHR23272:SF135">
    <property type="entry name" value="ZINC FINGER BED DOMAIN-CONTAINING PROTEIN DAYSLEEPER-LIKE"/>
    <property type="match status" value="1"/>
</dbReference>
<sequence length="1147" mass="130475">MKATSKCDLDLYLEEPVLAREEKFKVLKWWKAESAKYPNVSKVAREVLAIPVSVATSYDAYYHVENRHPDVSIVTMGPQLMNAITCCRSWRPGKPMPTLDMDVVFLTAGNGECGSYSTRAGQIRSRRSIHPTAADDAQNTNGNDSIHCECGRNGNAEVDPMEDDHGSNDGKVEGGSDDVEDEDGSDDVVEDDEEDGSDYMDDEYEAINAILMQRYIANIFNPKEIEKECLKLFEKQKADVKHTLNNMGRLIPLSVDILSDYKPSGEIIDYVRLAANFVDDEWKLKKWVLHFRLYDVWNSDFIDAVIVKTLDDYTLIGKVHTLTSRDADTIDETIESIESQFKERNMIPSETRLFHISCCAEMLGLMAEDAFEEISDIISMLKELCWSKSECMWHLTNKKIKDVLDLDALGEFSSASVTDHYSVPSAEEWEKVRAVHRLVEHANAAANKVFLVKSSTANLFLYHLQELRSSLLAEAAKPDAFILKIAKKMVERLDKYMRQNYLALAITSMMDPRCKMQYVDEVSTKFETTDGILQHTALLEAVRRVYSDYSSDGTTPNDLDVYLEEPVLAWDESFDVLQWWKSIGGPKYPHMSKMARDILAIPMSVATSYDAYYYIENRPADRRVITSGPEAMNTMMCSWSWKLGKSGNGSKESEGNDSDEVDSEEDGNDEMEDEHESKDDGGSDGMQDEDVSDGVEDEDGSDDMEDEFDAFNDTLISILNPKAIQNRCLKNFEQSKAEVKRTLNNMGRLIPLSVDMLSDYKRSGEIVDYVCLAANFIDDNWKLKNWVLHFRLYDAWNSDFIDAVIVKTLDDYSLTGKVHTLTSRDDDTVDETIESIESQIKERNMLPSETRLFCVSCCAEMFGLMAEDAFEEISDIISMLKELCWSKSECMWHLTNKKIKDVMELDALGEFSSASITDHYSVPSAEEWEKVRVVHRLVERVNDTAKKVFLVKNSTANLFLYNLQELRASLLAEAASPDAFTLKIAKKMVKRLDKYMRQNYLPLAIASVMDPRCKMQYADDVSTKFEPTDGIFRHADLLEAVRRVYSDYSSSSDGTTANDLDMYLEEPVLPWEEEESFDVLKWWKSIGGPKYPNVSKMAREILAIPMSVATSYDAYYYLENRPVDHRVINSGARAMNAMMCSWSWKLG</sequence>
<feature type="region of interest" description="Disordered" evidence="1">
    <location>
        <begin position="645"/>
        <end position="706"/>
    </location>
</feature>
<organism evidence="4 5">
    <name type="scientific">Cuscuta campestris</name>
    <dbReference type="NCBI Taxonomy" id="132261"/>
    <lineage>
        <taxon>Eukaryota</taxon>
        <taxon>Viridiplantae</taxon>
        <taxon>Streptophyta</taxon>
        <taxon>Embryophyta</taxon>
        <taxon>Tracheophyta</taxon>
        <taxon>Spermatophyta</taxon>
        <taxon>Magnoliopsida</taxon>
        <taxon>eudicotyledons</taxon>
        <taxon>Gunneridae</taxon>
        <taxon>Pentapetalae</taxon>
        <taxon>asterids</taxon>
        <taxon>lamiids</taxon>
        <taxon>Solanales</taxon>
        <taxon>Convolvulaceae</taxon>
        <taxon>Cuscuteae</taxon>
        <taxon>Cuscuta</taxon>
        <taxon>Cuscuta subgen. Grammica</taxon>
        <taxon>Cuscuta sect. Cleistogrammica</taxon>
    </lineage>
</organism>
<dbReference type="PANTHER" id="PTHR23272">
    <property type="entry name" value="BED FINGER-RELATED"/>
    <property type="match status" value="1"/>
</dbReference>
<feature type="domain" description="HAT C-terminal dimerisation" evidence="2">
    <location>
        <begin position="8"/>
        <end position="90"/>
    </location>
</feature>
<dbReference type="InterPro" id="IPR008906">
    <property type="entry name" value="HATC_C_dom"/>
</dbReference>
<feature type="region of interest" description="Disordered" evidence="1">
    <location>
        <begin position="132"/>
        <end position="200"/>
    </location>
</feature>
<reference evidence="4 5" key="1">
    <citation type="submission" date="2018-04" db="EMBL/GenBank/DDBJ databases">
        <authorList>
            <person name="Vogel A."/>
        </authorList>
    </citation>
    <scope>NUCLEOTIDE SEQUENCE [LARGE SCALE GENOMIC DNA]</scope>
</reference>
<evidence type="ECO:0008006" key="6">
    <source>
        <dbReference type="Google" id="ProtNLM"/>
    </source>
</evidence>
<gene>
    <name evidence="4" type="ORF">CCAM_LOCUS31410</name>
</gene>
<dbReference type="Pfam" id="PF14372">
    <property type="entry name" value="hAT-like_RNase-H"/>
    <property type="match status" value="2"/>
</dbReference>
<dbReference type="GO" id="GO:0003677">
    <property type="term" value="F:DNA binding"/>
    <property type="evidence" value="ECO:0007669"/>
    <property type="project" value="InterPro"/>
</dbReference>